<dbReference type="EMBL" id="CP006773">
    <property type="protein sequence ID" value="AHD03032.1"/>
    <property type="molecule type" value="Genomic_DNA"/>
</dbReference>
<sequence>MVIQLQRLTQQILGICVLPFQNKIPCPGVKHQGLLWRCSRLLANHSVPQAQGKARTRVAGQNRRRDIPPF</sequence>
<name>V9W1I0_9RHOB</name>
<accession>V9W1I0</accession>
<gene>
    <name evidence="1" type="ORF">METH_09120</name>
</gene>
<dbReference type="KEGG" id="lmd:METH_09120"/>
<dbReference type="AlphaFoldDB" id="V9W1I0"/>
<organism evidence="1 2">
    <name type="scientific">Leisingera methylohalidivorans DSM 14336</name>
    <dbReference type="NCBI Taxonomy" id="999552"/>
    <lineage>
        <taxon>Bacteria</taxon>
        <taxon>Pseudomonadati</taxon>
        <taxon>Pseudomonadota</taxon>
        <taxon>Alphaproteobacteria</taxon>
        <taxon>Rhodobacterales</taxon>
        <taxon>Roseobacteraceae</taxon>
        <taxon>Leisingera</taxon>
    </lineage>
</organism>
<protein>
    <submittedName>
        <fullName evidence="1">Uncharacterized protein</fullName>
    </submittedName>
</protein>
<evidence type="ECO:0000313" key="2">
    <source>
        <dbReference type="Proteomes" id="UP000018780"/>
    </source>
</evidence>
<dbReference type="HOGENOM" id="CLU_2752916_0_0_5"/>
<keyword evidence="2" id="KW-1185">Reference proteome</keyword>
<evidence type="ECO:0000313" key="1">
    <source>
        <dbReference type="EMBL" id="AHD03032.1"/>
    </source>
</evidence>
<dbReference type="Proteomes" id="UP000018780">
    <property type="component" value="Chromosome"/>
</dbReference>
<proteinExistence type="predicted"/>
<reference evidence="1 2" key="1">
    <citation type="submission" date="2013-09" db="EMBL/GenBank/DDBJ databases">
        <authorList>
            <consortium name="DOE Joint Genome Institute"/>
            <person name="Klenk H.-P."/>
            <person name="Huntemann M."/>
            <person name="Han J."/>
            <person name="Chen A."/>
            <person name="Kyrpides N."/>
            <person name="Mavromatis K."/>
            <person name="Markowitz V."/>
            <person name="Palaniappan K."/>
            <person name="Ivanova N."/>
            <person name="Schaumberg A."/>
            <person name="Pati A."/>
            <person name="Liolios K."/>
            <person name="Nordberg H.P."/>
            <person name="Cantor M.N."/>
            <person name="Hua S.X."/>
            <person name="Woyke T."/>
        </authorList>
    </citation>
    <scope>NUCLEOTIDE SEQUENCE [LARGE SCALE GENOMIC DNA]</scope>
    <source>
        <strain evidence="1 2">DSM 14336</strain>
    </source>
</reference>
<dbReference type="STRING" id="999552.METH_09120"/>